<name>A0A0N4YZI6_NIPBR</name>
<keyword evidence="2" id="KW-0808">Transferase</keyword>
<reference evidence="6 7" key="2">
    <citation type="submission" date="2018-11" db="EMBL/GenBank/DDBJ databases">
        <authorList>
            <consortium name="Pathogen Informatics"/>
        </authorList>
    </citation>
    <scope>NUCLEOTIDE SEQUENCE [LARGE SCALE GENOMIC DNA]</scope>
</reference>
<dbReference type="GO" id="GO:0005783">
    <property type="term" value="C:endoplasmic reticulum"/>
    <property type="evidence" value="ECO:0007669"/>
    <property type="project" value="TreeGrafter"/>
</dbReference>
<protein>
    <submittedName>
        <fullName evidence="8">Lysocardiolipin acyltransferase 1 (inferred by orthology to a human protein)</fullName>
    </submittedName>
</protein>
<evidence type="ECO:0000256" key="3">
    <source>
        <dbReference type="ARBA" id="ARBA00023315"/>
    </source>
</evidence>
<evidence type="ECO:0000313" key="8">
    <source>
        <dbReference type="WBParaSite" id="NBR_0002265801-mRNA-1"/>
    </source>
</evidence>
<feature type="transmembrane region" description="Helical" evidence="4">
    <location>
        <begin position="69"/>
        <end position="92"/>
    </location>
</feature>
<dbReference type="EMBL" id="UYSL01028660">
    <property type="protein sequence ID" value="VDL87638.1"/>
    <property type="molecule type" value="Genomic_DNA"/>
</dbReference>
<evidence type="ECO:0000256" key="1">
    <source>
        <dbReference type="ARBA" id="ARBA00008655"/>
    </source>
</evidence>
<dbReference type="PANTHER" id="PTHR10983:SF20">
    <property type="entry name" value="LYSOPHOSPHATIDYLINOSITOL ACYLTRANSFERASE 10"/>
    <property type="match status" value="1"/>
</dbReference>
<keyword evidence="3" id="KW-0012">Acyltransferase</keyword>
<dbReference type="STRING" id="27835.A0A0N4YZI6"/>
<accession>A0A0N4YZI6</accession>
<proteinExistence type="inferred from homology"/>
<dbReference type="PANTHER" id="PTHR10983">
    <property type="entry name" value="1-ACYLGLYCEROL-3-PHOSPHATE ACYLTRANSFERASE-RELATED"/>
    <property type="match status" value="1"/>
</dbReference>
<keyword evidence="4" id="KW-1133">Transmembrane helix</keyword>
<dbReference type="WBParaSite" id="NBR_0002265801-mRNA-1">
    <property type="protein sequence ID" value="NBR_0002265801-mRNA-1"/>
    <property type="gene ID" value="NBR_0002265801"/>
</dbReference>
<keyword evidence="4" id="KW-0472">Membrane</keyword>
<dbReference type="InterPro" id="IPR032098">
    <property type="entry name" value="Acyltransf_C"/>
</dbReference>
<evidence type="ECO:0000313" key="6">
    <source>
        <dbReference type="EMBL" id="VDL87638.1"/>
    </source>
</evidence>
<gene>
    <name evidence="6" type="ORF">NBR_LOCUS22659</name>
</gene>
<evidence type="ECO:0000256" key="2">
    <source>
        <dbReference type="ARBA" id="ARBA00022679"/>
    </source>
</evidence>
<dbReference type="Proteomes" id="UP000271162">
    <property type="component" value="Unassembled WGS sequence"/>
</dbReference>
<sequence>MDLVLKGTCPREVHFHVKKFPVSVVPRAEADCGRWLNERWLLKESALEEYYSEPKPFQRRFPIEKDQQVWKNVCAMYFALAFFVIKFGYASLDRCVLHRWKRSLQTP</sequence>
<evidence type="ECO:0000256" key="4">
    <source>
        <dbReference type="SAM" id="Phobius"/>
    </source>
</evidence>
<evidence type="ECO:0000313" key="7">
    <source>
        <dbReference type="Proteomes" id="UP000271162"/>
    </source>
</evidence>
<organism evidence="8">
    <name type="scientific">Nippostrongylus brasiliensis</name>
    <name type="common">Rat hookworm</name>
    <dbReference type="NCBI Taxonomy" id="27835"/>
    <lineage>
        <taxon>Eukaryota</taxon>
        <taxon>Metazoa</taxon>
        <taxon>Ecdysozoa</taxon>
        <taxon>Nematoda</taxon>
        <taxon>Chromadorea</taxon>
        <taxon>Rhabditida</taxon>
        <taxon>Rhabditina</taxon>
        <taxon>Rhabditomorpha</taxon>
        <taxon>Strongyloidea</taxon>
        <taxon>Heligmosomidae</taxon>
        <taxon>Nippostrongylus</taxon>
    </lineage>
</organism>
<reference evidence="8" key="1">
    <citation type="submission" date="2017-02" db="UniProtKB">
        <authorList>
            <consortium name="WormBaseParasite"/>
        </authorList>
    </citation>
    <scope>IDENTIFICATION</scope>
</reference>
<evidence type="ECO:0000259" key="5">
    <source>
        <dbReference type="Pfam" id="PF16076"/>
    </source>
</evidence>
<dbReference type="GO" id="GO:0016746">
    <property type="term" value="F:acyltransferase activity"/>
    <property type="evidence" value="ECO:0007669"/>
    <property type="project" value="UniProtKB-KW"/>
</dbReference>
<keyword evidence="7" id="KW-1185">Reference proteome</keyword>
<dbReference type="Pfam" id="PF16076">
    <property type="entry name" value="Acyltransf_C"/>
    <property type="match status" value="1"/>
</dbReference>
<comment type="similarity">
    <text evidence="1">Belongs to the 1-acyl-sn-glycerol-3-phosphate acyltransferase family.</text>
</comment>
<dbReference type="AlphaFoldDB" id="A0A0N4YZI6"/>
<dbReference type="GO" id="GO:0036149">
    <property type="term" value="P:phosphatidylinositol acyl-chain remodeling"/>
    <property type="evidence" value="ECO:0007669"/>
    <property type="project" value="TreeGrafter"/>
</dbReference>
<keyword evidence="4" id="KW-0812">Transmembrane</keyword>
<feature type="domain" description="Acyltransferase C-terminal" evidence="5">
    <location>
        <begin position="4"/>
        <end position="72"/>
    </location>
</feature>